<dbReference type="SUPFAM" id="SSF48403">
    <property type="entry name" value="Ankyrin repeat"/>
    <property type="match status" value="1"/>
</dbReference>
<proteinExistence type="predicted"/>
<evidence type="ECO:0000256" key="3">
    <source>
        <dbReference type="PROSITE-ProRule" id="PRU00023"/>
    </source>
</evidence>
<keyword evidence="6" id="KW-1185">Reference proteome</keyword>
<feature type="repeat" description="ANK" evidence="3">
    <location>
        <begin position="586"/>
        <end position="618"/>
    </location>
</feature>
<dbReference type="Pfam" id="PF20720">
    <property type="entry name" value="nSTAND3"/>
    <property type="match status" value="1"/>
</dbReference>
<dbReference type="PANTHER" id="PTHR24126:SF14">
    <property type="entry name" value="ANK_REP_REGION DOMAIN-CONTAINING PROTEIN"/>
    <property type="match status" value="1"/>
</dbReference>
<dbReference type="OrthoDB" id="366390at2759"/>
<reference evidence="5" key="1">
    <citation type="submission" date="2018-11" db="EMBL/GenBank/DDBJ databases">
        <authorList>
            <person name="Alioto T."/>
            <person name="Alioto T."/>
        </authorList>
    </citation>
    <scope>NUCLEOTIDE SEQUENCE</scope>
</reference>
<dbReference type="Gene3D" id="1.25.40.20">
    <property type="entry name" value="Ankyrin repeat-containing domain"/>
    <property type="match status" value="4"/>
</dbReference>
<dbReference type="InterPro" id="IPR002110">
    <property type="entry name" value="Ankyrin_rpt"/>
</dbReference>
<evidence type="ECO:0000313" key="5">
    <source>
        <dbReference type="EMBL" id="VDI84284.1"/>
    </source>
</evidence>
<dbReference type="Pfam" id="PF00023">
    <property type="entry name" value="Ank"/>
    <property type="match status" value="1"/>
</dbReference>
<protein>
    <recommendedName>
        <fullName evidence="4">Novel STAND NTPase 3 domain-containing protein</fullName>
    </recommendedName>
</protein>
<feature type="domain" description="Novel STAND NTPase 3" evidence="4">
    <location>
        <begin position="6"/>
        <end position="156"/>
    </location>
</feature>
<dbReference type="Pfam" id="PF12796">
    <property type="entry name" value="Ank_2"/>
    <property type="match status" value="3"/>
</dbReference>
<dbReference type="InterPro" id="IPR049050">
    <property type="entry name" value="nSTAND3"/>
</dbReference>
<feature type="repeat" description="ANK" evidence="3">
    <location>
        <begin position="689"/>
        <end position="718"/>
    </location>
</feature>
<dbReference type="SMART" id="SM00248">
    <property type="entry name" value="ANK"/>
    <property type="match status" value="7"/>
</dbReference>
<feature type="repeat" description="ANK" evidence="3">
    <location>
        <begin position="426"/>
        <end position="458"/>
    </location>
</feature>
<feature type="repeat" description="ANK" evidence="3">
    <location>
        <begin position="393"/>
        <end position="425"/>
    </location>
</feature>
<feature type="repeat" description="ANK" evidence="3">
    <location>
        <begin position="553"/>
        <end position="585"/>
    </location>
</feature>
<dbReference type="AlphaFoldDB" id="A0A8B6HTQ1"/>
<dbReference type="PROSITE" id="PS50088">
    <property type="entry name" value="ANK_REPEAT"/>
    <property type="match status" value="6"/>
</dbReference>
<evidence type="ECO:0000256" key="1">
    <source>
        <dbReference type="ARBA" id="ARBA00022737"/>
    </source>
</evidence>
<evidence type="ECO:0000259" key="4">
    <source>
        <dbReference type="Pfam" id="PF20720"/>
    </source>
</evidence>
<dbReference type="Proteomes" id="UP000596742">
    <property type="component" value="Unassembled WGS sequence"/>
</dbReference>
<organism evidence="5 6">
    <name type="scientific">Mytilus galloprovincialis</name>
    <name type="common">Mediterranean mussel</name>
    <dbReference type="NCBI Taxonomy" id="29158"/>
    <lineage>
        <taxon>Eukaryota</taxon>
        <taxon>Metazoa</taxon>
        <taxon>Spiralia</taxon>
        <taxon>Lophotrochozoa</taxon>
        <taxon>Mollusca</taxon>
        <taxon>Bivalvia</taxon>
        <taxon>Autobranchia</taxon>
        <taxon>Pteriomorphia</taxon>
        <taxon>Mytilida</taxon>
        <taxon>Mytiloidea</taxon>
        <taxon>Mytilidae</taxon>
        <taxon>Mytilinae</taxon>
        <taxon>Mytilus</taxon>
    </lineage>
</organism>
<keyword evidence="1" id="KW-0677">Repeat</keyword>
<evidence type="ECO:0000313" key="6">
    <source>
        <dbReference type="Proteomes" id="UP000596742"/>
    </source>
</evidence>
<dbReference type="InterPro" id="IPR036770">
    <property type="entry name" value="Ankyrin_rpt-contain_sf"/>
</dbReference>
<keyword evidence="2 3" id="KW-0040">ANK repeat</keyword>
<feature type="repeat" description="ANK" evidence="3">
    <location>
        <begin position="520"/>
        <end position="552"/>
    </location>
</feature>
<dbReference type="PROSITE" id="PS50297">
    <property type="entry name" value="ANK_REP_REGION"/>
    <property type="match status" value="6"/>
</dbReference>
<sequence length="718" mass="82872">MGGKTVETSAIKELNFFIKMSNCIAVIGPFDCGKSTAVHHVALLLYRNDGYQIIPSQFSKDITDYFNESEKQIFVFDDVCGKPLLDDDLMKQWLRLRTELNKIKQRKNVKILVSSRSDVFCQLKDVQVLFTTQFDMLSNDNSLNDNERFLIAKAHIGAEKAEILRTAEFCNRYDFYPLLCQKFDTQKERDIKKFFSQPVDLIKAELTSMKEEKDQTSFAVLALFVIYNNYLSDKVLSPTSGIETTLSDIAGECELPTLLNIKVVRKQIERFLNSYVKKIGSVYMIMYDKLFDIFVSFYGEHLFDIIFTHCCYEVIFTRFQLQSVEDVDKCMIKIPVEKEAKYFKRFFHVCDVYALLQIFWHPQLKLKTFRQQFLQFLSEDQVCRDLCLSLSNTGSSPLFKCAANGFTDIVQVLLDIGMNANIYNASHLTPIYFAAAAGYFETFKLLLENNADINNQPRYPSLLYLTLANGYTDIYFTLTLNSYYCGWQMDEYVEMNQDRRDTEIVKLLLQNDVDLSEDLYARTPLYLATLFSNTDILKLLLKQNSRIDQYDIFHLTPLYVASLCNHVEIVEILLEQGCDTNICSRKNESPLYVASKWGHVDIVKLLLDKHCNIHICNTSNESPLHAASTCWCCTVDSECIENYNSDGDRWYEMCLRKLNEFSPVSKDDYVEIVKALLMHNADVNIINKSGKNPMEVALENGNSEIVKLLSEQSSEQQQ</sequence>
<name>A0A8B6HTQ1_MYTGA</name>
<gene>
    <name evidence="5" type="ORF">MGAL_10B002321</name>
</gene>
<dbReference type="SUPFAM" id="SSF52540">
    <property type="entry name" value="P-loop containing nucleoside triphosphate hydrolases"/>
    <property type="match status" value="1"/>
</dbReference>
<accession>A0A8B6HTQ1</accession>
<evidence type="ECO:0000256" key="2">
    <source>
        <dbReference type="ARBA" id="ARBA00023043"/>
    </source>
</evidence>
<comment type="caution">
    <text evidence="5">The sequence shown here is derived from an EMBL/GenBank/DDBJ whole genome shotgun (WGS) entry which is preliminary data.</text>
</comment>
<dbReference type="EMBL" id="UYJE01010556">
    <property type="protein sequence ID" value="VDI84284.1"/>
    <property type="molecule type" value="Genomic_DNA"/>
</dbReference>
<dbReference type="PANTHER" id="PTHR24126">
    <property type="entry name" value="ANKYRIN REPEAT, PH AND SEC7 DOMAIN CONTAINING PROTEIN SECG-RELATED"/>
    <property type="match status" value="1"/>
</dbReference>
<dbReference type="InterPro" id="IPR027417">
    <property type="entry name" value="P-loop_NTPase"/>
</dbReference>